<accession>A0AAE9MLD1</accession>
<evidence type="ECO:0008006" key="6">
    <source>
        <dbReference type="Google" id="ProtNLM"/>
    </source>
</evidence>
<feature type="signal peptide" evidence="3">
    <location>
        <begin position="1"/>
        <end position="28"/>
    </location>
</feature>
<sequence>MKSLFLKYKIAYTTLALALLLFSSCSSDDETPDTGNDVYISIPDKHFEAILVEQKLDSDGSINQKISIEDAKKITRLNLNLDRSFGETSDLTGIEAFSNLTYLSAAGQKIKAINLSSNTKLDTLYLNANYLTTIDLSNNPNLLLADIHSNDLTTITGLEKSGKLKILNLSFNKLTHLNISNNSLEELTVTNNLLTSFKTEDTSKLKSVVLTSNKITSISIDDISPLETFLASDNQINAINIHSFINLKHLYITSNLLTNLDVSSNLKLEDLRIDRNPDLTCIEINADQAIPTVYKSDSQKLSDTCL</sequence>
<dbReference type="Gene3D" id="3.80.10.10">
    <property type="entry name" value="Ribonuclease Inhibitor"/>
    <property type="match status" value="1"/>
</dbReference>
<keyword evidence="2" id="KW-0677">Repeat</keyword>
<dbReference type="GO" id="GO:0035591">
    <property type="term" value="F:signaling adaptor activity"/>
    <property type="evidence" value="ECO:0007669"/>
    <property type="project" value="TreeGrafter"/>
</dbReference>
<evidence type="ECO:0000313" key="5">
    <source>
        <dbReference type="Proteomes" id="UP001056837"/>
    </source>
</evidence>
<feature type="chain" id="PRO_5042183825" description="Leucine Rich repeat-containing protein" evidence="3">
    <location>
        <begin position="29"/>
        <end position="306"/>
    </location>
</feature>
<dbReference type="PROSITE" id="PS51257">
    <property type="entry name" value="PROKAR_LIPOPROTEIN"/>
    <property type="match status" value="1"/>
</dbReference>
<organism evidence="4 5">
    <name type="scientific">Tenacibaculum mesophilum</name>
    <dbReference type="NCBI Taxonomy" id="104268"/>
    <lineage>
        <taxon>Bacteria</taxon>
        <taxon>Pseudomonadati</taxon>
        <taxon>Bacteroidota</taxon>
        <taxon>Flavobacteriia</taxon>
        <taxon>Flavobacteriales</taxon>
        <taxon>Flavobacteriaceae</taxon>
        <taxon>Tenacibaculum</taxon>
    </lineage>
</organism>
<dbReference type="EMBL" id="CP050861">
    <property type="protein sequence ID" value="UTD15071.1"/>
    <property type="molecule type" value="Genomic_DNA"/>
</dbReference>
<dbReference type="PROSITE" id="PS51450">
    <property type="entry name" value="LRR"/>
    <property type="match status" value="2"/>
</dbReference>
<dbReference type="AlphaFoldDB" id="A0AAE9MLD1"/>
<protein>
    <recommendedName>
        <fullName evidence="6">Leucine Rich repeat-containing protein</fullName>
    </recommendedName>
</protein>
<gene>
    <name evidence="4" type="ORF">HER15_06120</name>
</gene>
<dbReference type="Proteomes" id="UP001056837">
    <property type="component" value="Chromosome"/>
</dbReference>
<dbReference type="InterPro" id="IPR001611">
    <property type="entry name" value="Leu-rich_rpt"/>
</dbReference>
<name>A0AAE9MLD1_9FLAO</name>
<evidence type="ECO:0000313" key="4">
    <source>
        <dbReference type="EMBL" id="UTD15071.1"/>
    </source>
</evidence>
<dbReference type="RefSeq" id="WP_159615418.1">
    <property type="nucleotide sequence ID" value="NZ_CP050861.1"/>
</dbReference>
<dbReference type="PANTHER" id="PTHR47566">
    <property type="match status" value="1"/>
</dbReference>
<dbReference type="InterPro" id="IPR032675">
    <property type="entry name" value="LRR_dom_sf"/>
</dbReference>
<dbReference type="InterPro" id="IPR052574">
    <property type="entry name" value="CDIRP"/>
</dbReference>
<proteinExistence type="predicted"/>
<reference evidence="4" key="1">
    <citation type="submission" date="2020-04" db="EMBL/GenBank/DDBJ databases">
        <title>Tenacibaculum mesophilum bac2.</title>
        <authorList>
            <person name="Li M."/>
        </authorList>
    </citation>
    <scope>NUCLEOTIDE SEQUENCE</scope>
    <source>
        <strain evidence="4">Bac2</strain>
    </source>
</reference>
<evidence type="ECO:0000256" key="3">
    <source>
        <dbReference type="SAM" id="SignalP"/>
    </source>
</evidence>
<dbReference type="PANTHER" id="PTHR47566:SF1">
    <property type="entry name" value="PROTEIN NUD1"/>
    <property type="match status" value="1"/>
</dbReference>
<evidence type="ECO:0000256" key="1">
    <source>
        <dbReference type="ARBA" id="ARBA00022614"/>
    </source>
</evidence>
<keyword evidence="3" id="KW-0732">Signal</keyword>
<evidence type="ECO:0000256" key="2">
    <source>
        <dbReference type="ARBA" id="ARBA00022737"/>
    </source>
</evidence>
<keyword evidence="1" id="KW-0433">Leucine-rich repeat</keyword>
<dbReference type="SUPFAM" id="SSF52058">
    <property type="entry name" value="L domain-like"/>
    <property type="match status" value="1"/>
</dbReference>